<feature type="region of interest" description="Disordered" evidence="9">
    <location>
        <begin position="75"/>
        <end position="107"/>
    </location>
</feature>
<dbReference type="InterPro" id="IPR033942">
    <property type="entry name" value="IMPase"/>
</dbReference>
<dbReference type="Gene3D" id="3.40.190.80">
    <property type="match status" value="1"/>
</dbReference>
<protein>
    <recommendedName>
        <fullName evidence="8">Inositol-1-monophosphatase</fullName>
        <ecNumber evidence="8">3.1.3.25</ecNumber>
    </recommendedName>
</protein>
<comment type="similarity">
    <text evidence="3 8">Belongs to the inositol monophosphatase superfamily.</text>
</comment>
<dbReference type="PANTHER" id="PTHR20854">
    <property type="entry name" value="INOSITOL MONOPHOSPHATASE"/>
    <property type="match status" value="1"/>
</dbReference>
<evidence type="ECO:0000256" key="1">
    <source>
        <dbReference type="ARBA" id="ARBA00001033"/>
    </source>
</evidence>
<evidence type="ECO:0000256" key="3">
    <source>
        <dbReference type="ARBA" id="ARBA00009759"/>
    </source>
</evidence>
<feature type="binding site" evidence="7">
    <location>
        <position position="305"/>
    </location>
    <ligand>
        <name>Mg(2+)</name>
        <dbReference type="ChEBI" id="CHEBI:18420"/>
        <label>1</label>
        <note>catalytic</note>
    </ligand>
</feature>
<feature type="compositionally biased region" description="Low complexity" evidence="9">
    <location>
        <begin position="83"/>
        <end position="107"/>
    </location>
</feature>
<dbReference type="InterPro" id="IPR020583">
    <property type="entry name" value="Inositol_monoP_metal-BS"/>
</dbReference>
<dbReference type="AlphaFoldDB" id="A0ABD7UZE5"/>
<dbReference type="EC" id="3.1.3.25" evidence="8"/>
<sequence length="360" mass="37233">MIVTQAIGATGSPRVIGVSDSLWIRHPGSPVERAAIACADIVYVEQTIPVDELAAIAVDVAQEAAAHVRRRRPELFGPGLSGTAPSADAPPASTEPTEAAASTESAEAVVSTQSAEAVVSTKSTETDPVTVADTETERLVRERLRRARPDDDILGEEDGGTRAVPSGVRWVVDPIDGTVNFMYGIPAYAVSVAAQVGGRSVAGAVVDVARGIVYGATRGGGAWMSDGTGARTELRCNPVERTELALVATGFGYAAGRRRAQGRIVAELLPRVRDIRRVGAAALDLCMVASGAVDAHYEHGLSPWDWAAGGLIAAEAGAVVITPPPDSRADEGHVTVAVAPGIADEFLALLDELGAREPIA</sequence>
<dbReference type="PROSITE" id="PS00629">
    <property type="entry name" value="IMP_1"/>
    <property type="match status" value="1"/>
</dbReference>
<dbReference type="PANTHER" id="PTHR20854:SF4">
    <property type="entry name" value="INOSITOL-1-MONOPHOSPHATASE-RELATED"/>
    <property type="match status" value="1"/>
</dbReference>
<evidence type="ECO:0000256" key="9">
    <source>
        <dbReference type="SAM" id="MobiDB-lite"/>
    </source>
</evidence>
<dbReference type="InterPro" id="IPR000760">
    <property type="entry name" value="Inositol_monophosphatase-like"/>
</dbReference>
<evidence type="ECO:0000256" key="5">
    <source>
        <dbReference type="ARBA" id="ARBA00022801"/>
    </source>
</evidence>
<dbReference type="Pfam" id="PF00459">
    <property type="entry name" value="Inositol_P"/>
    <property type="match status" value="1"/>
</dbReference>
<feature type="binding site" evidence="7">
    <location>
        <position position="173"/>
    </location>
    <ligand>
        <name>Mg(2+)</name>
        <dbReference type="ChEBI" id="CHEBI:18420"/>
        <label>1</label>
        <note>catalytic</note>
    </ligand>
</feature>
<evidence type="ECO:0000256" key="7">
    <source>
        <dbReference type="PIRSR" id="PIRSR600760-2"/>
    </source>
</evidence>
<keyword evidence="4 7" id="KW-0479">Metal-binding</keyword>
<dbReference type="SUPFAM" id="SSF56655">
    <property type="entry name" value="Carbohydrate phosphatase"/>
    <property type="match status" value="1"/>
</dbReference>
<evidence type="ECO:0000313" key="11">
    <source>
        <dbReference type="Proteomes" id="UP000360750"/>
    </source>
</evidence>
<accession>A0ABD7UZE5</accession>
<name>A0ABD7UZE5_9ACTN</name>
<comment type="catalytic activity">
    <reaction evidence="1 8">
        <text>a myo-inositol phosphate + H2O = myo-inositol + phosphate</text>
        <dbReference type="Rhea" id="RHEA:24056"/>
        <dbReference type="ChEBI" id="CHEBI:15377"/>
        <dbReference type="ChEBI" id="CHEBI:17268"/>
        <dbReference type="ChEBI" id="CHEBI:43474"/>
        <dbReference type="ChEBI" id="CHEBI:84139"/>
        <dbReference type="EC" id="3.1.3.25"/>
    </reaction>
</comment>
<comment type="caution">
    <text evidence="10">The sequence shown here is derived from an EMBL/GenBank/DDBJ whole genome shotgun (WGS) entry which is preliminary data.</text>
</comment>
<evidence type="ECO:0000256" key="4">
    <source>
        <dbReference type="ARBA" id="ARBA00022723"/>
    </source>
</evidence>
<evidence type="ECO:0000256" key="2">
    <source>
        <dbReference type="ARBA" id="ARBA00001946"/>
    </source>
</evidence>
<organism evidence="10 11">
    <name type="scientific">Gordonia paraffinivorans</name>
    <dbReference type="NCBI Taxonomy" id="175628"/>
    <lineage>
        <taxon>Bacteria</taxon>
        <taxon>Bacillati</taxon>
        <taxon>Actinomycetota</taxon>
        <taxon>Actinomycetes</taxon>
        <taxon>Mycobacteriales</taxon>
        <taxon>Gordoniaceae</taxon>
        <taxon>Gordonia</taxon>
    </lineage>
</organism>
<dbReference type="PROSITE" id="PS00630">
    <property type="entry name" value="IMP_2"/>
    <property type="match status" value="1"/>
</dbReference>
<dbReference type="CDD" id="cd01639">
    <property type="entry name" value="IMPase"/>
    <property type="match status" value="1"/>
</dbReference>
<proteinExistence type="inferred from homology"/>
<evidence type="ECO:0000256" key="6">
    <source>
        <dbReference type="ARBA" id="ARBA00022842"/>
    </source>
</evidence>
<dbReference type="PRINTS" id="PR00377">
    <property type="entry name" value="IMPHPHTASES"/>
</dbReference>
<dbReference type="Proteomes" id="UP000360750">
    <property type="component" value="Unassembled WGS sequence"/>
</dbReference>
<dbReference type="GO" id="GO:0052834">
    <property type="term" value="F:inositol monophosphate phosphatase activity"/>
    <property type="evidence" value="ECO:0007669"/>
    <property type="project" value="UniProtKB-EC"/>
</dbReference>
<evidence type="ECO:0000313" key="10">
    <source>
        <dbReference type="EMBL" id="VFA82293.1"/>
    </source>
</evidence>
<dbReference type="InterPro" id="IPR020550">
    <property type="entry name" value="Inositol_monophosphatase_CS"/>
</dbReference>
<dbReference type="EMBL" id="CAACYD010000005">
    <property type="protein sequence ID" value="VFA82293.1"/>
    <property type="molecule type" value="Genomic_DNA"/>
</dbReference>
<keyword evidence="5 8" id="KW-0378">Hydrolase</keyword>
<keyword evidence="6 7" id="KW-0460">Magnesium</keyword>
<evidence type="ECO:0000256" key="8">
    <source>
        <dbReference type="RuleBase" id="RU364068"/>
    </source>
</evidence>
<comment type="cofactor">
    <cofactor evidence="2 7 8">
        <name>Mg(2+)</name>
        <dbReference type="ChEBI" id="CHEBI:18420"/>
    </cofactor>
</comment>
<gene>
    <name evidence="10" type="primary">suhB</name>
    <name evidence="10" type="ORF">NCTC8139_00975</name>
</gene>
<dbReference type="GO" id="GO:0046872">
    <property type="term" value="F:metal ion binding"/>
    <property type="evidence" value="ECO:0007669"/>
    <property type="project" value="UniProtKB-KW"/>
</dbReference>
<feature type="binding site" evidence="7">
    <location>
        <position position="175"/>
    </location>
    <ligand>
        <name>Mg(2+)</name>
        <dbReference type="ChEBI" id="CHEBI:18420"/>
        <label>1</label>
        <note>catalytic</note>
    </ligand>
</feature>
<feature type="binding site" evidence="7">
    <location>
        <position position="176"/>
    </location>
    <ligand>
        <name>Mg(2+)</name>
        <dbReference type="ChEBI" id="CHEBI:18420"/>
        <label>1</label>
        <note>catalytic</note>
    </ligand>
</feature>
<dbReference type="Gene3D" id="3.30.540.10">
    <property type="entry name" value="Fructose-1,6-Bisphosphatase, subunit A, domain 1"/>
    <property type="match status" value="1"/>
</dbReference>
<reference evidence="10 11" key="1">
    <citation type="submission" date="2019-02" db="EMBL/GenBank/DDBJ databases">
        <authorList>
            <consortium name="Pathogen Informatics"/>
        </authorList>
    </citation>
    <scope>NUCLEOTIDE SEQUENCE [LARGE SCALE GENOMIC DNA]</scope>
    <source>
        <strain evidence="10 11">3012STDY6756503</strain>
    </source>
</reference>
<feature type="binding site" evidence="7">
    <location>
        <position position="156"/>
    </location>
    <ligand>
        <name>Mg(2+)</name>
        <dbReference type="ChEBI" id="CHEBI:18420"/>
        <label>1</label>
        <note>catalytic</note>
    </ligand>
</feature>